<evidence type="ECO:0000256" key="7">
    <source>
        <dbReference type="ARBA" id="ARBA00022517"/>
    </source>
</evidence>
<proteinExistence type="inferred from homology"/>
<dbReference type="GO" id="GO:0046872">
    <property type="term" value="F:metal ion binding"/>
    <property type="evidence" value="ECO:0007669"/>
    <property type="project" value="UniProtKB-KW"/>
</dbReference>
<comment type="cofactor">
    <cofactor evidence="1 21">
        <name>Mg(2+)</name>
        <dbReference type="ChEBI" id="CHEBI:18420"/>
    </cofactor>
</comment>
<keyword evidence="6" id="KW-0963">Cytoplasm</keyword>
<evidence type="ECO:0000256" key="16">
    <source>
        <dbReference type="ARBA" id="ARBA00047899"/>
    </source>
</evidence>
<keyword evidence="12 18" id="KW-0418">Kinase</keyword>
<reference evidence="23" key="2">
    <citation type="journal article" date="2022" name="Elife">
        <title>Obligate sexual reproduction of a homothallic fungus closely related to the Cryptococcus pathogenic species complex.</title>
        <authorList>
            <person name="Passer A.R."/>
            <person name="Clancey S.A."/>
            <person name="Shea T."/>
            <person name="David-Palma M."/>
            <person name="Averette A.F."/>
            <person name="Boekhout T."/>
            <person name="Porcel B.M."/>
            <person name="Nowrousian M."/>
            <person name="Cuomo C.A."/>
            <person name="Sun S."/>
            <person name="Heitman J."/>
            <person name="Coelho M.A."/>
        </authorList>
    </citation>
    <scope>NUCLEOTIDE SEQUENCE</scope>
    <source>
        <strain evidence="23">CBS 7841</strain>
    </source>
</reference>
<feature type="region of interest" description="Disordered" evidence="22">
    <location>
        <begin position="37"/>
        <end position="60"/>
    </location>
</feature>
<evidence type="ECO:0000256" key="14">
    <source>
        <dbReference type="ARBA" id="ARBA00022840"/>
    </source>
</evidence>
<reference evidence="23" key="3">
    <citation type="submission" date="2024-01" db="EMBL/GenBank/DDBJ databases">
        <authorList>
            <person name="Coelho M.A."/>
            <person name="David-Palma M."/>
            <person name="Shea T."/>
            <person name="Sun S."/>
            <person name="Cuomo C.A."/>
            <person name="Heitman J."/>
        </authorList>
    </citation>
    <scope>NUCLEOTIDE SEQUENCE</scope>
    <source>
        <strain evidence="23">CBS 7841</strain>
    </source>
</reference>
<dbReference type="SMART" id="SM00090">
    <property type="entry name" value="RIO"/>
    <property type="match status" value="1"/>
</dbReference>
<evidence type="ECO:0000256" key="19">
    <source>
        <dbReference type="PIRSR" id="PIRSR038147-1"/>
    </source>
</evidence>
<feature type="binding site" evidence="20">
    <location>
        <position position="283"/>
    </location>
    <ligand>
        <name>ATP</name>
        <dbReference type="ChEBI" id="CHEBI:30616"/>
    </ligand>
</feature>
<feature type="active site" description="4-aspartylphosphate intermediate" evidence="19">
    <location>
        <position position="344"/>
    </location>
</feature>
<keyword evidence="10" id="KW-0479">Metal-binding</keyword>
<dbReference type="FunFam" id="1.10.510.10:FF:001125">
    <property type="entry name" value="Serine/threonine-protein kinase RIO1"/>
    <property type="match status" value="1"/>
</dbReference>
<evidence type="ECO:0000256" key="8">
    <source>
        <dbReference type="ARBA" id="ARBA00022527"/>
    </source>
</evidence>
<feature type="compositionally biased region" description="Basic and acidic residues" evidence="22">
    <location>
        <begin position="519"/>
        <end position="539"/>
    </location>
</feature>
<dbReference type="InterPro" id="IPR018935">
    <property type="entry name" value="RIO_kinase_CS"/>
</dbReference>
<dbReference type="PANTHER" id="PTHR45723">
    <property type="entry name" value="SERINE/THREONINE-PROTEIN KINASE RIO1"/>
    <property type="match status" value="1"/>
</dbReference>
<dbReference type="InterPro" id="IPR011009">
    <property type="entry name" value="Kinase-like_dom_sf"/>
</dbReference>
<evidence type="ECO:0000256" key="17">
    <source>
        <dbReference type="ARBA" id="ARBA00048679"/>
    </source>
</evidence>
<comment type="catalytic activity">
    <reaction evidence="16 18">
        <text>L-threonyl-[protein] + ATP = O-phospho-L-threonyl-[protein] + ADP + H(+)</text>
        <dbReference type="Rhea" id="RHEA:46608"/>
        <dbReference type="Rhea" id="RHEA-COMP:11060"/>
        <dbReference type="Rhea" id="RHEA-COMP:11605"/>
        <dbReference type="ChEBI" id="CHEBI:15378"/>
        <dbReference type="ChEBI" id="CHEBI:30013"/>
        <dbReference type="ChEBI" id="CHEBI:30616"/>
        <dbReference type="ChEBI" id="CHEBI:61977"/>
        <dbReference type="ChEBI" id="CHEBI:456216"/>
        <dbReference type="EC" id="2.7.11.1"/>
    </reaction>
</comment>
<dbReference type="AlphaFoldDB" id="A0A1E3HWQ7"/>
<keyword evidence="7" id="KW-0690">Ribosome biogenesis</keyword>
<feature type="region of interest" description="Disordered" evidence="22">
    <location>
        <begin position="118"/>
        <end position="166"/>
    </location>
</feature>
<dbReference type="EMBL" id="CP143789">
    <property type="protein sequence ID" value="WVN89869.1"/>
    <property type="molecule type" value="Genomic_DNA"/>
</dbReference>
<evidence type="ECO:0000256" key="5">
    <source>
        <dbReference type="ARBA" id="ARBA00016038"/>
    </source>
</evidence>
<dbReference type="EC" id="2.7.11.1" evidence="4 18"/>
<gene>
    <name evidence="23" type="ORF">L203_105099</name>
</gene>
<evidence type="ECO:0000256" key="11">
    <source>
        <dbReference type="ARBA" id="ARBA00022741"/>
    </source>
</evidence>
<dbReference type="InterPro" id="IPR018934">
    <property type="entry name" value="RIO_dom"/>
</dbReference>
<dbReference type="Proteomes" id="UP000094043">
    <property type="component" value="Chromosome 6"/>
</dbReference>
<feature type="compositionally biased region" description="Polar residues" evidence="22">
    <location>
        <begin position="125"/>
        <end position="149"/>
    </location>
</feature>
<evidence type="ECO:0000313" key="24">
    <source>
        <dbReference type="Proteomes" id="UP000094043"/>
    </source>
</evidence>
<dbReference type="InterPro" id="IPR000687">
    <property type="entry name" value="RIO_kinase"/>
</dbReference>
<feature type="region of interest" description="Disordered" evidence="22">
    <location>
        <begin position="67"/>
        <end position="86"/>
    </location>
</feature>
<dbReference type="InterPro" id="IPR051272">
    <property type="entry name" value="RIO-type_Ser/Thr_kinase"/>
</dbReference>
<keyword evidence="8 18" id="KW-0723">Serine/threonine-protein kinase</keyword>
<dbReference type="GO" id="GO:0005737">
    <property type="term" value="C:cytoplasm"/>
    <property type="evidence" value="ECO:0007669"/>
    <property type="project" value="UniProtKB-SubCell"/>
</dbReference>
<dbReference type="VEuPathDB" id="FungiDB:L203_05794"/>
<evidence type="ECO:0000256" key="10">
    <source>
        <dbReference type="ARBA" id="ARBA00022723"/>
    </source>
</evidence>
<keyword evidence="9 18" id="KW-0808">Transferase</keyword>
<dbReference type="Gene3D" id="3.30.200.20">
    <property type="entry name" value="Phosphorylase Kinase, domain 1"/>
    <property type="match status" value="1"/>
</dbReference>
<evidence type="ECO:0000256" key="12">
    <source>
        <dbReference type="ARBA" id="ARBA00022777"/>
    </source>
</evidence>
<evidence type="ECO:0000256" key="6">
    <source>
        <dbReference type="ARBA" id="ARBA00022490"/>
    </source>
</evidence>
<feature type="binding site" evidence="20">
    <location>
        <position position="210"/>
    </location>
    <ligand>
        <name>ATP</name>
        <dbReference type="ChEBI" id="CHEBI:30616"/>
    </ligand>
</feature>
<evidence type="ECO:0000256" key="20">
    <source>
        <dbReference type="PIRSR" id="PIRSR038147-2"/>
    </source>
</evidence>
<dbReference type="CDD" id="cd05147">
    <property type="entry name" value="RIO1_euk"/>
    <property type="match status" value="1"/>
</dbReference>
<feature type="binding site" evidence="21">
    <location>
        <position position="344"/>
    </location>
    <ligand>
        <name>Mg(2+)</name>
        <dbReference type="ChEBI" id="CHEBI:18420"/>
    </ligand>
</feature>
<dbReference type="PIRSF" id="PIRSF038147">
    <property type="entry name" value="Ser/Thr_PK_RIO1"/>
    <property type="match status" value="1"/>
</dbReference>
<evidence type="ECO:0000256" key="18">
    <source>
        <dbReference type="PIRNR" id="PIRNR038147"/>
    </source>
</evidence>
<keyword evidence="15" id="KW-0460">Magnesium</keyword>
<dbReference type="Pfam" id="PF01163">
    <property type="entry name" value="RIO1"/>
    <property type="match status" value="1"/>
</dbReference>
<accession>A0A1E3HWQ7</accession>
<evidence type="ECO:0000256" key="9">
    <source>
        <dbReference type="ARBA" id="ARBA00022679"/>
    </source>
</evidence>
<evidence type="ECO:0000256" key="22">
    <source>
        <dbReference type="SAM" id="MobiDB-lite"/>
    </source>
</evidence>
<name>A0A1E3HWQ7_9TREE</name>
<dbReference type="GO" id="GO:0016787">
    <property type="term" value="F:hydrolase activity"/>
    <property type="evidence" value="ECO:0007669"/>
    <property type="project" value="UniProtKB-KW"/>
</dbReference>
<evidence type="ECO:0000256" key="13">
    <source>
        <dbReference type="ARBA" id="ARBA00022801"/>
    </source>
</evidence>
<dbReference type="KEGG" id="cdep:91089308"/>
<reference evidence="23" key="1">
    <citation type="submission" date="2016-06" db="EMBL/GenBank/DDBJ databases">
        <authorList>
            <person name="Cuomo C."/>
            <person name="Litvintseva A."/>
            <person name="Heitman J."/>
            <person name="Chen Y."/>
            <person name="Sun S."/>
            <person name="Springer D."/>
            <person name="Dromer F."/>
            <person name="Young S."/>
            <person name="Zeng Q."/>
            <person name="Chapman S."/>
            <person name="Gujja S."/>
            <person name="Saif S."/>
            <person name="Birren B."/>
        </authorList>
    </citation>
    <scope>NUCLEOTIDE SEQUENCE</scope>
    <source>
        <strain evidence="23">CBS 7841</strain>
    </source>
</reference>
<dbReference type="GO" id="GO:0042254">
    <property type="term" value="P:ribosome biogenesis"/>
    <property type="evidence" value="ECO:0007669"/>
    <property type="project" value="UniProtKB-KW"/>
</dbReference>
<dbReference type="InterPro" id="IPR017407">
    <property type="entry name" value="Ser/Thr_kinase_Rio1"/>
</dbReference>
<keyword evidence="13" id="KW-0378">Hydrolase</keyword>
<feature type="binding site" evidence="21">
    <location>
        <position position="332"/>
    </location>
    <ligand>
        <name>Mg(2+)</name>
        <dbReference type="ChEBI" id="CHEBI:18420"/>
    </ligand>
</feature>
<evidence type="ECO:0000256" key="21">
    <source>
        <dbReference type="PIRSR" id="PIRSR038147-3"/>
    </source>
</evidence>
<feature type="region of interest" description="Disordered" evidence="22">
    <location>
        <begin position="518"/>
        <end position="562"/>
    </location>
</feature>
<organism evidence="23 24">
    <name type="scientific">Cryptococcus depauperatus CBS 7841</name>
    <dbReference type="NCBI Taxonomy" id="1295531"/>
    <lineage>
        <taxon>Eukaryota</taxon>
        <taxon>Fungi</taxon>
        <taxon>Dikarya</taxon>
        <taxon>Basidiomycota</taxon>
        <taxon>Agaricomycotina</taxon>
        <taxon>Tremellomycetes</taxon>
        <taxon>Tremellales</taxon>
        <taxon>Cryptococcaceae</taxon>
        <taxon>Cryptococcus</taxon>
    </lineage>
</organism>
<evidence type="ECO:0000313" key="23">
    <source>
        <dbReference type="EMBL" id="WVN89869.1"/>
    </source>
</evidence>
<feature type="compositionally biased region" description="Basic and acidic residues" evidence="22">
    <location>
        <begin position="150"/>
        <end position="166"/>
    </location>
</feature>
<feature type="active site" description="Proton acceptor" evidence="19">
    <location>
        <position position="327"/>
    </location>
</feature>
<keyword evidence="24" id="KW-1185">Reference proteome</keyword>
<evidence type="ECO:0000256" key="1">
    <source>
        <dbReference type="ARBA" id="ARBA00001946"/>
    </source>
</evidence>
<sequence length="562" mass="63580">MGKRPDYGYIDQAEPDLADPQKSRLDISLDARSHSINDYASGSNTSSIHANQPSDFENSAIGMNMIDIEEKSNNGTSSSSEELYDKGDWDIDDEDWELADGNFTKQYNRARQQKAATCGAGPLPASNQLSKSSSQTLSAHGGVTTNPKASSEKKDRDKSDRATQEQVLDARTRLILTGLVNRGEISKTERCISTGKEANVYFSAPNRAVKIYRTSILVFRSRQNYILGEQRFRGEYISSRNPRKMIRVWAEKELRNLKRLRQGGVRAPTVYECKENVLVMEFLGNDGVASPRLKDAEIESERLPDLYVELMITTRRMFQICHLVHADLSEYNILLHNEHLYIIDVSQSVEHDHPQAFDFLRSDLSNIEEFFGRRGIRTLGLRRSWEFVVSEVIGCGPNENLGNEGEIKLRDIVSEWIKTPSDESDDAVFMNSYIPRTLADVYDPERDVDVLKNGKGDDLIYAGITGLKLASPCLSSTAVDEDEDGLFQNDIVAIQPKADEITMTKVVDIGYEGQKSRGFRHEDRDLKKERKKAVKEGNREKRKHKMPKAEKQRLVKKSSARN</sequence>
<comment type="similarity">
    <text evidence="3 18">Belongs to the protein kinase superfamily. RIO-type Ser/Thr kinase family.</text>
</comment>
<evidence type="ECO:0000256" key="4">
    <source>
        <dbReference type="ARBA" id="ARBA00012513"/>
    </source>
</evidence>
<feature type="region of interest" description="Disordered" evidence="22">
    <location>
        <begin position="1"/>
        <end position="22"/>
    </location>
</feature>
<dbReference type="PROSITE" id="PS01245">
    <property type="entry name" value="RIO1"/>
    <property type="match status" value="1"/>
</dbReference>
<protein>
    <recommendedName>
        <fullName evidence="5 18">Serine/threonine-protein kinase RIO1</fullName>
        <ecNumber evidence="4 18">2.7.11.1</ecNumber>
    </recommendedName>
</protein>
<evidence type="ECO:0000256" key="2">
    <source>
        <dbReference type="ARBA" id="ARBA00004496"/>
    </source>
</evidence>
<dbReference type="GO" id="GO:0005524">
    <property type="term" value="F:ATP binding"/>
    <property type="evidence" value="ECO:0007669"/>
    <property type="project" value="UniProtKB-KW"/>
</dbReference>
<comment type="catalytic activity">
    <reaction evidence="17 18">
        <text>L-seryl-[protein] + ATP = O-phospho-L-seryl-[protein] + ADP + H(+)</text>
        <dbReference type="Rhea" id="RHEA:17989"/>
        <dbReference type="Rhea" id="RHEA-COMP:9863"/>
        <dbReference type="Rhea" id="RHEA-COMP:11604"/>
        <dbReference type="ChEBI" id="CHEBI:15378"/>
        <dbReference type="ChEBI" id="CHEBI:29999"/>
        <dbReference type="ChEBI" id="CHEBI:30616"/>
        <dbReference type="ChEBI" id="CHEBI:83421"/>
        <dbReference type="ChEBI" id="CHEBI:456216"/>
        <dbReference type="EC" id="2.7.11.1"/>
    </reaction>
</comment>
<feature type="compositionally biased region" description="Polar residues" evidence="22">
    <location>
        <begin position="37"/>
        <end position="57"/>
    </location>
</feature>
<dbReference type="GeneID" id="91089308"/>
<comment type="subcellular location">
    <subcellularLocation>
        <location evidence="2">Cytoplasm</location>
    </subcellularLocation>
</comment>
<keyword evidence="14 18" id="KW-0067">ATP-binding</keyword>
<dbReference type="Gene3D" id="1.10.510.10">
    <property type="entry name" value="Transferase(Phosphotransferase) domain 1"/>
    <property type="match status" value="1"/>
</dbReference>
<keyword evidence="11 18" id="KW-0547">Nucleotide-binding</keyword>
<evidence type="ECO:0000256" key="3">
    <source>
        <dbReference type="ARBA" id="ARBA00009196"/>
    </source>
</evidence>
<dbReference type="GO" id="GO:0004674">
    <property type="term" value="F:protein serine/threonine kinase activity"/>
    <property type="evidence" value="ECO:0007669"/>
    <property type="project" value="UniProtKB-KW"/>
</dbReference>
<dbReference type="RefSeq" id="XP_066070569.1">
    <property type="nucleotide sequence ID" value="XM_066214472.1"/>
</dbReference>
<dbReference type="OrthoDB" id="205248at2759"/>
<evidence type="ECO:0000256" key="15">
    <source>
        <dbReference type="ARBA" id="ARBA00022842"/>
    </source>
</evidence>
<dbReference type="SUPFAM" id="SSF56112">
    <property type="entry name" value="Protein kinase-like (PK-like)"/>
    <property type="match status" value="1"/>
</dbReference>